<organism evidence="1 2">
    <name type="scientific">Pantoea dispersa</name>
    <dbReference type="NCBI Taxonomy" id="59814"/>
    <lineage>
        <taxon>Bacteria</taxon>
        <taxon>Pseudomonadati</taxon>
        <taxon>Pseudomonadota</taxon>
        <taxon>Gammaproteobacteria</taxon>
        <taxon>Enterobacterales</taxon>
        <taxon>Erwiniaceae</taxon>
        <taxon>Pantoea</taxon>
    </lineage>
</organism>
<dbReference type="RefSeq" id="WP_141497085.1">
    <property type="nucleotide sequence ID" value="NZ_VICF01000012.1"/>
</dbReference>
<comment type="caution">
    <text evidence="1">The sequence shown here is derived from an EMBL/GenBank/DDBJ whole genome shotgun (WGS) entry which is preliminary data.</text>
</comment>
<reference evidence="1 2" key="1">
    <citation type="submission" date="2019-06" db="EMBL/GenBank/DDBJ databases">
        <title>Pantoea dispersa Assembly.</title>
        <authorList>
            <person name="Wang J."/>
        </authorList>
    </citation>
    <scope>NUCLEOTIDE SEQUENCE [LARGE SCALE GENOMIC DNA]</scope>
    <source>
        <strain evidence="2">bio</strain>
    </source>
</reference>
<protein>
    <submittedName>
        <fullName evidence="1">DUF1203 domain-containing protein</fullName>
    </submittedName>
</protein>
<proteinExistence type="predicted"/>
<accession>A0ABY2ZSH3</accession>
<sequence length="156" mass="17644">MQFRISGLDATPFLHLFGQDEHYLKKHGALRRDVDSFPGYPDRISLSDIPVGETAILINHTYQPADTPYHGTHAIYLREGCTHQGVYINEIPESLAVRLISLRAFDENHFMLEADICDGAAAKSRLNHFFDDPTVSYVHIHYAKPGCYACLAERVQ</sequence>
<evidence type="ECO:0000313" key="1">
    <source>
        <dbReference type="EMBL" id="TQC64544.1"/>
    </source>
</evidence>
<dbReference type="EMBL" id="VICF01000012">
    <property type="protein sequence ID" value="TQC64544.1"/>
    <property type="molecule type" value="Genomic_DNA"/>
</dbReference>
<name>A0ABY2ZSH3_9GAMM</name>
<dbReference type="InterPro" id="IPR009593">
    <property type="entry name" value="DUF1203"/>
</dbReference>
<gene>
    <name evidence="1" type="ORF">FK492_21960</name>
</gene>
<keyword evidence="2" id="KW-1185">Reference proteome</keyword>
<dbReference type="Pfam" id="PF06718">
    <property type="entry name" value="DUF1203"/>
    <property type="match status" value="1"/>
</dbReference>
<dbReference type="PIRSF" id="PIRSF034110">
    <property type="entry name" value="DUF1203"/>
    <property type="match status" value="1"/>
</dbReference>
<dbReference type="Proteomes" id="UP000319715">
    <property type="component" value="Unassembled WGS sequence"/>
</dbReference>
<evidence type="ECO:0000313" key="2">
    <source>
        <dbReference type="Proteomes" id="UP000319715"/>
    </source>
</evidence>